<dbReference type="SMART" id="SM00809">
    <property type="entry name" value="Alpha_adaptinC2"/>
    <property type="match status" value="1"/>
</dbReference>
<dbReference type="GO" id="GO:0035615">
    <property type="term" value="F:clathrin adaptor activity"/>
    <property type="evidence" value="ECO:0007669"/>
    <property type="project" value="InterPro"/>
</dbReference>
<dbReference type="Pfam" id="PF02883">
    <property type="entry name" value="Alpha_adaptinC2"/>
    <property type="match status" value="1"/>
</dbReference>
<dbReference type="Pfam" id="PF02296">
    <property type="entry name" value="Alpha_adaptin_C"/>
    <property type="match status" value="1"/>
</dbReference>
<dbReference type="InterPro" id="IPR016024">
    <property type="entry name" value="ARM-type_fold"/>
</dbReference>
<feature type="binding site" evidence="7">
    <location>
        <position position="110"/>
    </location>
    <ligand>
        <name>a 1,2-diacyl-sn-glycero-3-phospho-(1D-myo-inositol-3,4,5-trisphosphate)</name>
        <dbReference type="ChEBI" id="CHEBI:57836"/>
    </ligand>
</feature>
<dbReference type="AlphaFoldDB" id="A0A176VW45"/>
<dbReference type="Proteomes" id="UP000077202">
    <property type="component" value="Unassembled WGS sequence"/>
</dbReference>
<dbReference type="Gene3D" id="3.30.310.10">
    <property type="entry name" value="TATA-Binding Protein"/>
    <property type="match status" value="1"/>
</dbReference>
<dbReference type="InterPro" id="IPR017104">
    <property type="entry name" value="AP2_complex_asu"/>
</dbReference>
<dbReference type="SUPFAM" id="SSF49348">
    <property type="entry name" value="Clathrin adaptor appendage domain"/>
    <property type="match status" value="1"/>
</dbReference>
<dbReference type="InterPro" id="IPR009028">
    <property type="entry name" value="Coatomer/calthrin_app_sub_C"/>
</dbReference>
<evidence type="ECO:0000256" key="8">
    <source>
        <dbReference type="SAM" id="MobiDB-lite"/>
    </source>
</evidence>
<dbReference type="SUPFAM" id="SSF48371">
    <property type="entry name" value="ARM repeat"/>
    <property type="match status" value="1"/>
</dbReference>
<dbReference type="GO" id="GO:0072583">
    <property type="term" value="P:clathrin-dependent endocytosis"/>
    <property type="evidence" value="ECO:0007669"/>
    <property type="project" value="InterPro"/>
</dbReference>
<evidence type="ECO:0000256" key="2">
    <source>
        <dbReference type="ARBA" id="ARBA00022448"/>
    </source>
</evidence>
<keyword evidence="5" id="KW-0472">Membrane</keyword>
<dbReference type="Pfam" id="PF01602">
    <property type="entry name" value="Adaptin_N"/>
    <property type="match status" value="2"/>
</dbReference>
<accession>A0A176VW45</accession>
<dbReference type="InterPro" id="IPR013041">
    <property type="entry name" value="Clathrin_app_Ig-like_sf"/>
</dbReference>
<keyword evidence="4" id="KW-0653">Protein transport</keyword>
<evidence type="ECO:0000313" key="11">
    <source>
        <dbReference type="Proteomes" id="UP000077202"/>
    </source>
</evidence>
<dbReference type="InterPro" id="IPR002553">
    <property type="entry name" value="Clathrin/coatomer_adapt-like_N"/>
</dbReference>
<evidence type="ECO:0000256" key="5">
    <source>
        <dbReference type="ARBA" id="ARBA00023136"/>
    </source>
</evidence>
<reference evidence="10" key="1">
    <citation type="submission" date="2016-03" db="EMBL/GenBank/DDBJ databases">
        <title>Mechanisms controlling the formation of the plant cell surface in tip-growing cells are functionally conserved among land plants.</title>
        <authorList>
            <person name="Honkanen S."/>
            <person name="Jones V.A."/>
            <person name="Morieri G."/>
            <person name="Champion C."/>
            <person name="Hetherington A.J."/>
            <person name="Kelly S."/>
            <person name="Saint-Marcoux D."/>
            <person name="Proust H."/>
            <person name="Prescott H."/>
            <person name="Dolan L."/>
        </authorList>
    </citation>
    <scope>NUCLEOTIDE SEQUENCE [LARGE SCALE GENOMIC DNA]</scope>
    <source>
        <tissue evidence="10">Whole gametophyte</tissue>
    </source>
</reference>
<comment type="subcellular location">
    <subcellularLocation>
        <location evidence="1">Membrane</location>
        <location evidence="1">Coated pit</location>
        <topology evidence="1">Peripheral membrane protein</topology>
        <orientation evidence="1">Cytoplasmic side</orientation>
    </subcellularLocation>
</comment>
<keyword evidence="11" id="KW-1185">Reference proteome</keyword>
<organism evidence="10 11">
    <name type="scientific">Marchantia polymorpha subsp. ruderalis</name>
    <dbReference type="NCBI Taxonomy" id="1480154"/>
    <lineage>
        <taxon>Eukaryota</taxon>
        <taxon>Viridiplantae</taxon>
        <taxon>Streptophyta</taxon>
        <taxon>Embryophyta</taxon>
        <taxon>Marchantiophyta</taxon>
        <taxon>Marchantiopsida</taxon>
        <taxon>Marchantiidae</taxon>
        <taxon>Marchantiales</taxon>
        <taxon>Marchantiaceae</taxon>
        <taxon>Marchantia</taxon>
    </lineage>
</organism>
<sequence length="1099" mass="120301">MALSGMRGLSVFISDVRNCQNKEQERLRVDKELANIRTRFKNERVADSGGRDLGVGSSHVHSAHGCGGPSFVLDIKCPTVLGLVQLEQMVIMNGMTFLLLRVNFQGLTPYEKKKYVWKMLYIYMLGYDVDFGHMETVALISAPKYAEKQVGYIVTSCLLNENHDFLRLVINTVRNDIIGRNETFQCLALTMVGNVGGKEFSESLAPDVQKLLISSTCRPLVRKKAALCLLRLYRKNPDVVNVDGWSERMVQLLDEKDIGVLTAVMSLLVSLVANNPEGYWNCVPKCVRTLERLTRSQDIPQEYTYYGIPSPWLQVKTMRVLQYFPAIEDPTIRRSLFEVLHRILMGTDVVKNVNKNNASHAVLFEALALVMHLDAEKEMMSQCVALLGRFIAVREPNIRYLGLENMTRMLLVTDVQDSIKRHQAQIISSLKDPDIRLEFSTYNYTVAEPHGLQLLCIRRRSLDLLYGMCDVSNAKDIVEELLQYLTTADFGIREELALKAAILAEKFAPDLSWYVDVILQLIEKAGDFVSDDIWYRVVQFVTNNEDLQAYSAAKAREYLDKPAVHETMVKVAGYLLGEYSHLLARRSGCSPKEIFIIVHDKFPTVTTSTKALLLSAYVKLLMHSQPPEPELQELVLGVFKKYESYVDAEVQQRAVEYFALSRKGASMMDILAEMPKFPERQSALLKKAEDTEGDSAELSATKLRLQQQVSTALVVSDAKPNGASAVPLTRLSSAPRNIDQMGLPEVAPQPPPYANGAVPRAAPATGAAPPAPPAAPAPAPAPSPADLLGDLMAPLAIEAPPGVGPAAAPVASTPASAILALEAPPSAGLAPAPPAAGDSLALALMDGPPQVQPIGSIADWFRSLSIKESGVLYEDPLIQIGIKTDWRGPHGRMFLFFGNKNAAPLTSVKAVVAAPSNLRVQLTTVPEIIPPRAQVQSPLDVVCIHASREVPVLDFSYTSVNVPVSLKLRLPVVMNKFLQATPVSAPDFVAKWRALAGPPTKLQEVDPNPNNIVAAATFYSETGGATLCLIRVETDPADRTQVRITVATPDPTTSFEFKEFIKEQLIEIPYAAAPPPPPPAPSPASMGLTGPAAVLAGLI</sequence>
<protein>
    <recommendedName>
        <fullName evidence="9">Clathrin adaptor alpha/beta/gamma-adaptin appendage Ig-like subdomain domain-containing protein</fullName>
    </recommendedName>
</protein>
<keyword evidence="6" id="KW-0168">Coated pit</keyword>
<dbReference type="InterPro" id="IPR003164">
    <property type="entry name" value="Clathrin_a-adaptin_app_sub_C"/>
</dbReference>
<evidence type="ECO:0000256" key="7">
    <source>
        <dbReference type="PIRSR" id="PIRSR037091-1"/>
    </source>
</evidence>
<dbReference type="InterPro" id="IPR011989">
    <property type="entry name" value="ARM-like"/>
</dbReference>
<dbReference type="Gene3D" id="1.25.10.10">
    <property type="entry name" value="Leucine-rich Repeat Variant"/>
    <property type="match status" value="1"/>
</dbReference>
<name>A0A176VW45_MARPO</name>
<dbReference type="PANTHER" id="PTHR22780">
    <property type="entry name" value="ADAPTIN, ALPHA/GAMMA/EPSILON"/>
    <property type="match status" value="1"/>
</dbReference>
<keyword evidence="2" id="KW-0813">Transport</keyword>
<evidence type="ECO:0000256" key="6">
    <source>
        <dbReference type="ARBA" id="ARBA00023176"/>
    </source>
</evidence>
<dbReference type="GO" id="GO:0006886">
    <property type="term" value="P:intracellular protein transport"/>
    <property type="evidence" value="ECO:0007669"/>
    <property type="project" value="InterPro"/>
</dbReference>
<evidence type="ECO:0000256" key="4">
    <source>
        <dbReference type="ARBA" id="ARBA00022927"/>
    </source>
</evidence>
<dbReference type="GO" id="GO:0030122">
    <property type="term" value="C:AP-2 adaptor complex"/>
    <property type="evidence" value="ECO:0007669"/>
    <property type="project" value="InterPro"/>
</dbReference>
<dbReference type="PIRSF" id="PIRSF037091">
    <property type="entry name" value="AP2_complex_alpha"/>
    <property type="match status" value="1"/>
</dbReference>
<dbReference type="InterPro" id="IPR012295">
    <property type="entry name" value="TBP_dom_sf"/>
</dbReference>
<evidence type="ECO:0000256" key="1">
    <source>
        <dbReference type="ARBA" id="ARBA00004277"/>
    </source>
</evidence>
<dbReference type="InterPro" id="IPR008152">
    <property type="entry name" value="Clathrin_a/b/g-adaptin_app_Ig"/>
</dbReference>
<feature type="compositionally biased region" description="Pro residues" evidence="8">
    <location>
        <begin position="769"/>
        <end position="783"/>
    </location>
</feature>
<dbReference type="EMBL" id="LVLJ01002433">
    <property type="protein sequence ID" value="OAE25024.1"/>
    <property type="molecule type" value="Genomic_DNA"/>
</dbReference>
<dbReference type="Gene3D" id="2.60.40.1230">
    <property type="match status" value="1"/>
</dbReference>
<gene>
    <name evidence="10" type="ORF">AXG93_4102s1020</name>
</gene>
<evidence type="ECO:0000313" key="10">
    <source>
        <dbReference type="EMBL" id="OAE25024.1"/>
    </source>
</evidence>
<feature type="region of interest" description="Disordered" evidence="8">
    <location>
        <begin position="740"/>
        <end position="786"/>
    </location>
</feature>
<dbReference type="SUPFAM" id="SSF55711">
    <property type="entry name" value="Subdomain of clathrin and coatomer appendage domain"/>
    <property type="match status" value="1"/>
</dbReference>
<feature type="compositionally biased region" description="Low complexity" evidence="8">
    <location>
        <begin position="757"/>
        <end position="768"/>
    </location>
</feature>
<evidence type="ECO:0000259" key="9">
    <source>
        <dbReference type="SMART" id="SM00809"/>
    </source>
</evidence>
<feature type="binding site" evidence="7">
    <location>
        <begin position="114"/>
        <end position="118"/>
    </location>
    <ligand>
        <name>a 1,2-diacyl-sn-glycero-3-phospho-(1D-myo-inositol-3,4,5-trisphosphate)</name>
        <dbReference type="ChEBI" id="CHEBI:57836"/>
    </ligand>
</feature>
<feature type="domain" description="Clathrin adaptor alpha/beta/gamma-adaptin appendage Ig-like subdomain" evidence="9">
    <location>
        <begin position="862"/>
        <end position="971"/>
    </location>
</feature>
<evidence type="ECO:0000256" key="3">
    <source>
        <dbReference type="ARBA" id="ARBA00022583"/>
    </source>
</evidence>
<dbReference type="InterPro" id="IPR050840">
    <property type="entry name" value="Adaptor_Complx_Large_Subunit"/>
</dbReference>
<keyword evidence="3" id="KW-0254">Endocytosis</keyword>
<proteinExistence type="predicted"/>
<comment type="caution">
    <text evidence="10">The sequence shown here is derived from an EMBL/GenBank/DDBJ whole genome shotgun (WGS) entry which is preliminary data.</text>
</comment>